<protein>
    <submittedName>
        <fullName evidence="2">YbaB/EbfC family nucleoid-associated protein</fullName>
    </submittedName>
</protein>
<evidence type="ECO:0000256" key="1">
    <source>
        <dbReference type="SAM" id="MobiDB-lite"/>
    </source>
</evidence>
<sequence>MVNERAKSDLYEIMETVQEQFRQVERIQRERADIVGKATVRKRVTVTVNADNKIIETKFGADIEDLTYPEIAKAVTEAAQLAADDVARQLAELMSPFQATRARLPKLSDLIEGMPELRMPGKVDAPLTPPTTRQDSFSDGAVARDTGSAATDSSW</sequence>
<dbReference type="EMBL" id="JBIAMX010000003">
    <property type="protein sequence ID" value="MFF0542559.1"/>
    <property type="molecule type" value="Genomic_DNA"/>
</dbReference>
<dbReference type="Pfam" id="PF02575">
    <property type="entry name" value="YbaB_DNA_bd"/>
    <property type="match status" value="1"/>
</dbReference>
<comment type="caution">
    <text evidence="2">The sequence shown here is derived from an EMBL/GenBank/DDBJ whole genome shotgun (WGS) entry which is preliminary data.</text>
</comment>
<dbReference type="Proteomes" id="UP001601444">
    <property type="component" value="Unassembled WGS sequence"/>
</dbReference>
<gene>
    <name evidence="2" type="ORF">ACFYTF_06955</name>
</gene>
<evidence type="ECO:0000313" key="2">
    <source>
        <dbReference type="EMBL" id="MFF0542559.1"/>
    </source>
</evidence>
<reference evidence="2 3" key="1">
    <citation type="submission" date="2024-10" db="EMBL/GenBank/DDBJ databases">
        <title>The Natural Products Discovery Center: Release of the First 8490 Sequenced Strains for Exploring Actinobacteria Biosynthetic Diversity.</title>
        <authorList>
            <person name="Kalkreuter E."/>
            <person name="Kautsar S.A."/>
            <person name="Yang D."/>
            <person name="Bader C.D."/>
            <person name="Teijaro C.N."/>
            <person name="Fluegel L."/>
            <person name="Davis C.M."/>
            <person name="Simpson J.R."/>
            <person name="Lauterbach L."/>
            <person name="Steele A.D."/>
            <person name="Gui C."/>
            <person name="Meng S."/>
            <person name="Li G."/>
            <person name="Viehrig K."/>
            <person name="Ye F."/>
            <person name="Su P."/>
            <person name="Kiefer A.F."/>
            <person name="Nichols A."/>
            <person name="Cepeda A.J."/>
            <person name="Yan W."/>
            <person name="Fan B."/>
            <person name="Jiang Y."/>
            <person name="Adhikari A."/>
            <person name="Zheng C.-J."/>
            <person name="Schuster L."/>
            <person name="Cowan T.M."/>
            <person name="Smanski M.J."/>
            <person name="Chevrette M.G."/>
            <person name="De Carvalho L.P.S."/>
            <person name="Shen B."/>
        </authorList>
    </citation>
    <scope>NUCLEOTIDE SEQUENCE [LARGE SCALE GENOMIC DNA]</scope>
    <source>
        <strain evidence="2 3">NPDC004045</strain>
    </source>
</reference>
<dbReference type="RefSeq" id="WP_387699416.1">
    <property type="nucleotide sequence ID" value="NZ_JBIAMX010000003.1"/>
</dbReference>
<name>A0ABW6PJJ3_9NOCA</name>
<feature type="region of interest" description="Disordered" evidence="1">
    <location>
        <begin position="119"/>
        <end position="155"/>
    </location>
</feature>
<organism evidence="2 3">
    <name type="scientific">Nocardia thailandica</name>
    <dbReference type="NCBI Taxonomy" id="257275"/>
    <lineage>
        <taxon>Bacteria</taxon>
        <taxon>Bacillati</taxon>
        <taxon>Actinomycetota</taxon>
        <taxon>Actinomycetes</taxon>
        <taxon>Mycobacteriales</taxon>
        <taxon>Nocardiaceae</taxon>
        <taxon>Nocardia</taxon>
    </lineage>
</organism>
<keyword evidence="3" id="KW-1185">Reference proteome</keyword>
<dbReference type="SUPFAM" id="SSF82607">
    <property type="entry name" value="YbaB-like"/>
    <property type="match status" value="1"/>
</dbReference>
<dbReference type="InterPro" id="IPR004401">
    <property type="entry name" value="YbaB/EbfC"/>
</dbReference>
<dbReference type="Gene3D" id="3.30.1310.10">
    <property type="entry name" value="Nucleoid-associated protein YbaB-like domain"/>
    <property type="match status" value="1"/>
</dbReference>
<proteinExistence type="predicted"/>
<accession>A0ABW6PJJ3</accession>
<evidence type="ECO:0000313" key="3">
    <source>
        <dbReference type="Proteomes" id="UP001601444"/>
    </source>
</evidence>
<dbReference type="InterPro" id="IPR036894">
    <property type="entry name" value="YbaB-like_sf"/>
</dbReference>